<dbReference type="CDD" id="cd00609">
    <property type="entry name" value="AAT_like"/>
    <property type="match status" value="1"/>
</dbReference>
<dbReference type="GO" id="GO:0008483">
    <property type="term" value="F:transaminase activity"/>
    <property type="evidence" value="ECO:0007669"/>
    <property type="project" value="UniProtKB-KW"/>
</dbReference>
<protein>
    <submittedName>
        <fullName evidence="7">PLP-dependent transferase</fullName>
    </submittedName>
</protein>
<dbReference type="EMBL" id="KV722421">
    <property type="protein sequence ID" value="OCH89676.1"/>
    <property type="molecule type" value="Genomic_DNA"/>
</dbReference>
<dbReference type="InterPro" id="IPR015424">
    <property type="entry name" value="PyrdxlP-dep_Trfase"/>
</dbReference>
<gene>
    <name evidence="7" type="ORF">OBBRIDRAFT_652441</name>
</gene>
<organism evidence="7 8">
    <name type="scientific">Obba rivulosa</name>
    <dbReference type="NCBI Taxonomy" id="1052685"/>
    <lineage>
        <taxon>Eukaryota</taxon>
        <taxon>Fungi</taxon>
        <taxon>Dikarya</taxon>
        <taxon>Basidiomycota</taxon>
        <taxon>Agaricomycotina</taxon>
        <taxon>Agaricomycetes</taxon>
        <taxon>Polyporales</taxon>
        <taxon>Gelatoporiaceae</taxon>
        <taxon>Obba</taxon>
    </lineage>
</organism>
<keyword evidence="3" id="KW-0032">Aminotransferase</keyword>
<dbReference type="GO" id="GO:1901605">
    <property type="term" value="P:alpha-amino acid metabolic process"/>
    <property type="evidence" value="ECO:0007669"/>
    <property type="project" value="TreeGrafter"/>
</dbReference>
<evidence type="ECO:0000256" key="2">
    <source>
        <dbReference type="ARBA" id="ARBA00007441"/>
    </source>
</evidence>
<dbReference type="PANTHER" id="PTHR42790:SF19">
    <property type="entry name" value="KYNURENINE_ALPHA-AMINOADIPATE AMINOTRANSFERASE, MITOCHONDRIAL"/>
    <property type="match status" value="1"/>
</dbReference>
<evidence type="ECO:0000256" key="4">
    <source>
        <dbReference type="ARBA" id="ARBA00022679"/>
    </source>
</evidence>
<comment type="similarity">
    <text evidence="2">Belongs to the class-I pyridoxal-phosphate-dependent aminotransferase family.</text>
</comment>
<evidence type="ECO:0000313" key="7">
    <source>
        <dbReference type="EMBL" id="OCH89676.1"/>
    </source>
</evidence>
<comment type="cofactor">
    <cofactor evidence="1">
        <name>pyridoxal 5'-phosphate</name>
        <dbReference type="ChEBI" id="CHEBI:597326"/>
    </cofactor>
</comment>
<proteinExistence type="inferred from homology"/>
<evidence type="ECO:0000256" key="3">
    <source>
        <dbReference type="ARBA" id="ARBA00022576"/>
    </source>
</evidence>
<dbReference type="SUPFAM" id="SSF53383">
    <property type="entry name" value="PLP-dependent transferases"/>
    <property type="match status" value="1"/>
</dbReference>
<evidence type="ECO:0000256" key="1">
    <source>
        <dbReference type="ARBA" id="ARBA00001933"/>
    </source>
</evidence>
<reference evidence="7 8" key="1">
    <citation type="submission" date="2016-07" db="EMBL/GenBank/DDBJ databases">
        <title>Draft genome of the white-rot fungus Obba rivulosa 3A-2.</title>
        <authorList>
            <consortium name="DOE Joint Genome Institute"/>
            <person name="Miettinen O."/>
            <person name="Riley R."/>
            <person name="Acob R."/>
            <person name="Barry K."/>
            <person name="Cullen D."/>
            <person name="De Vries R."/>
            <person name="Hainaut M."/>
            <person name="Hatakka A."/>
            <person name="Henrissat B."/>
            <person name="Hilden K."/>
            <person name="Kuo R."/>
            <person name="Labutti K."/>
            <person name="Lipzen A."/>
            <person name="Makela M.R."/>
            <person name="Sandor L."/>
            <person name="Spatafora J.W."/>
            <person name="Grigoriev I.V."/>
            <person name="Hibbett D.S."/>
        </authorList>
    </citation>
    <scope>NUCLEOTIDE SEQUENCE [LARGE SCALE GENOMIC DNA]</scope>
    <source>
        <strain evidence="7 8">3A-2</strain>
    </source>
</reference>
<dbReference type="InterPro" id="IPR050859">
    <property type="entry name" value="Class-I_PLP-dep_aminotransf"/>
</dbReference>
<dbReference type="PANTHER" id="PTHR42790">
    <property type="entry name" value="AMINOTRANSFERASE"/>
    <property type="match status" value="1"/>
</dbReference>
<keyword evidence="4 7" id="KW-0808">Transferase</keyword>
<evidence type="ECO:0000313" key="8">
    <source>
        <dbReference type="Proteomes" id="UP000250043"/>
    </source>
</evidence>
<keyword evidence="5" id="KW-0663">Pyridoxal phosphate</keyword>
<name>A0A8E2AS99_9APHY</name>
<keyword evidence="8" id="KW-1185">Reference proteome</keyword>
<dbReference type="GO" id="GO:0030170">
    <property type="term" value="F:pyridoxal phosphate binding"/>
    <property type="evidence" value="ECO:0007669"/>
    <property type="project" value="InterPro"/>
</dbReference>
<dbReference type="Proteomes" id="UP000250043">
    <property type="component" value="Unassembled WGS sequence"/>
</dbReference>
<sequence length="436" mass="48005">MVKGLPTEFYQVFLSDAAKERKPSPIRGLYPLEAKPGVISLLAGKPNSTTFPLDGLKLTARDPNSSSPIEIDIGGSQLQEGLQYGPTAGLPSLLEWVYGLQELEHGRKKGEGWRASIGSGSQDLIYKAINAIVNPGEAVLVESPVYAGVLPMFQALHCEMVEVDTDAYGISAESLRTILENWPASKPKPKALYTVPYGCNPTGMTATLERRQAVLALAREHNFLILEDDPYYYLYYGTGTRAPSYFALEAQYPEAGRVLRFDSLSKILSSGIRIGFLCGPEPLMTVIDMHTAVASLQTPSLTQTITFAVLNAWGYVGFKKHTETVSQFYREKRDVFERAMKKYLTGLADWTSPEAGMFIWFKLVLNSPDGVDDSEALVRTKAYERGVLALPGTIFLPNGRQTAYVRAAFSLLPEADVDEAVKRLRDTILDARQAST</sequence>
<dbReference type="OrthoDB" id="691673at2759"/>
<dbReference type="InterPro" id="IPR015421">
    <property type="entry name" value="PyrdxlP-dep_Trfase_major"/>
</dbReference>
<accession>A0A8E2AS99</accession>
<evidence type="ECO:0000256" key="5">
    <source>
        <dbReference type="ARBA" id="ARBA00022898"/>
    </source>
</evidence>
<dbReference type="AlphaFoldDB" id="A0A8E2AS99"/>
<dbReference type="InterPro" id="IPR004839">
    <property type="entry name" value="Aminotransferase_I/II_large"/>
</dbReference>
<dbReference type="Gene3D" id="3.40.640.10">
    <property type="entry name" value="Type I PLP-dependent aspartate aminotransferase-like (Major domain)"/>
    <property type="match status" value="1"/>
</dbReference>
<dbReference type="Pfam" id="PF00155">
    <property type="entry name" value="Aminotran_1_2"/>
    <property type="match status" value="1"/>
</dbReference>
<feature type="domain" description="Aminotransferase class I/classII large" evidence="6">
    <location>
        <begin position="80"/>
        <end position="424"/>
    </location>
</feature>
<evidence type="ECO:0000259" key="6">
    <source>
        <dbReference type="Pfam" id="PF00155"/>
    </source>
</evidence>